<dbReference type="Proteomes" id="UP000231480">
    <property type="component" value="Unassembled WGS sequence"/>
</dbReference>
<dbReference type="AlphaFoldDB" id="A0A2G9YCR2"/>
<name>A0A2G9YCR2_9BACT</name>
<evidence type="ECO:0000259" key="1">
    <source>
        <dbReference type="Pfam" id="PF12705"/>
    </source>
</evidence>
<dbReference type="EMBL" id="PCRH01000051">
    <property type="protein sequence ID" value="PIP17004.1"/>
    <property type="molecule type" value="Genomic_DNA"/>
</dbReference>
<accession>A0A2G9YCR2</accession>
<dbReference type="InterPro" id="IPR011604">
    <property type="entry name" value="PDDEXK-like_dom_sf"/>
</dbReference>
<comment type="caution">
    <text evidence="2">The sequence shown here is derived from an EMBL/GenBank/DDBJ whole genome shotgun (WGS) entry which is preliminary data.</text>
</comment>
<organism evidence="2 3">
    <name type="scientific">Candidatus Portnoybacteria bacterium CG23_combo_of_CG06-09_8_20_14_all_37_13</name>
    <dbReference type="NCBI Taxonomy" id="1974819"/>
    <lineage>
        <taxon>Bacteria</taxon>
        <taxon>Candidatus Portnoyibacteriota</taxon>
    </lineage>
</organism>
<evidence type="ECO:0000313" key="2">
    <source>
        <dbReference type="EMBL" id="PIP17004.1"/>
    </source>
</evidence>
<dbReference type="Gene3D" id="3.90.320.10">
    <property type="match status" value="1"/>
</dbReference>
<protein>
    <recommendedName>
        <fullName evidence="1">PD-(D/E)XK endonuclease-like domain-containing protein</fullName>
    </recommendedName>
</protein>
<dbReference type="Pfam" id="PF12705">
    <property type="entry name" value="PDDEXK_1"/>
    <property type="match status" value="1"/>
</dbReference>
<gene>
    <name evidence="2" type="ORF">COX44_02325</name>
</gene>
<sequence>MPVKYGDWILVGKPDDIFRIKDKTYHIVDYKTAKFTRRQDELFPLYEVQLNSYAYLAQKYGFKPVSKLSLVYCQPNEDLDNDKDFKLGFRVDHVGVDLKLDIIPELLLKARELLNQPEPPQAYSGCQGICQWLEKALEKSYNRNI</sequence>
<proteinExistence type="predicted"/>
<dbReference type="InterPro" id="IPR038726">
    <property type="entry name" value="PDDEXK_AddAB-type"/>
</dbReference>
<reference evidence="2 3" key="1">
    <citation type="submission" date="2017-09" db="EMBL/GenBank/DDBJ databases">
        <title>Depth-based differentiation of microbial function through sediment-hosted aquifers and enrichment of novel symbionts in the deep terrestrial subsurface.</title>
        <authorList>
            <person name="Probst A.J."/>
            <person name="Ladd B."/>
            <person name="Jarett J.K."/>
            <person name="Geller-Mcgrath D.E."/>
            <person name="Sieber C.M."/>
            <person name="Emerson J.B."/>
            <person name="Anantharaman K."/>
            <person name="Thomas B.C."/>
            <person name="Malmstrom R."/>
            <person name="Stieglmeier M."/>
            <person name="Klingl A."/>
            <person name="Woyke T."/>
            <person name="Ryan C.M."/>
            <person name="Banfield J.F."/>
        </authorList>
    </citation>
    <scope>NUCLEOTIDE SEQUENCE [LARGE SCALE GENOMIC DNA]</scope>
    <source>
        <strain evidence="2">CG23_combo_of_CG06-09_8_20_14_all_37_13</strain>
    </source>
</reference>
<feature type="domain" description="PD-(D/E)XK endonuclease-like" evidence="1">
    <location>
        <begin position="8"/>
        <end position="132"/>
    </location>
</feature>
<evidence type="ECO:0000313" key="3">
    <source>
        <dbReference type="Proteomes" id="UP000231480"/>
    </source>
</evidence>